<proteinExistence type="predicted"/>
<evidence type="ECO:0000313" key="3">
    <source>
        <dbReference type="Proteomes" id="UP000326202"/>
    </source>
</evidence>
<name>A0A5J6MRQ7_9PROT</name>
<dbReference type="CDD" id="cd02955">
    <property type="entry name" value="SSP411"/>
    <property type="match status" value="1"/>
</dbReference>
<feature type="domain" description="Spermatogenesis-associated protein 20-like TRX" evidence="1">
    <location>
        <begin position="21"/>
        <end position="181"/>
    </location>
</feature>
<dbReference type="PIRSF" id="PIRSF006402">
    <property type="entry name" value="UCP006402_thioredoxin"/>
    <property type="match status" value="1"/>
</dbReference>
<dbReference type="OrthoDB" id="9762614at2"/>
<reference evidence="2 3" key="1">
    <citation type="submission" date="2019-08" db="EMBL/GenBank/DDBJ databases">
        <title>Hyperibacter terrae gen. nov., sp. nov. and Hyperibacter viscosus sp. nov., two new members in the family Rhodospirillaceae isolated from the rhizosphere of Hypericum perforatum.</title>
        <authorList>
            <person name="Noviana Z."/>
        </authorList>
    </citation>
    <scope>NUCLEOTIDE SEQUENCE [LARGE SCALE GENOMIC DNA]</scope>
    <source>
        <strain evidence="2 3">R5913</strain>
    </source>
</reference>
<evidence type="ECO:0000259" key="1">
    <source>
        <dbReference type="Pfam" id="PF03190"/>
    </source>
</evidence>
<dbReference type="KEGG" id="htq:FRZ44_52060"/>
<dbReference type="Gene3D" id="3.40.30.10">
    <property type="entry name" value="Glutaredoxin"/>
    <property type="match status" value="1"/>
</dbReference>
<dbReference type="Proteomes" id="UP000326202">
    <property type="component" value="Chromosome"/>
</dbReference>
<dbReference type="InterPro" id="IPR024705">
    <property type="entry name" value="Ssp411"/>
</dbReference>
<dbReference type="InterPro" id="IPR012341">
    <property type="entry name" value="6hp_glycosidase-like_sf"/>
</dbReference>
<dbReference type="InterPro" id="IPR008928">
    <property type="entry name" value="6-hairpin_glycosidase_sf"/>
</dbReference>
<gene>
    <name evidence="2" type="ORF">FRZ44_52060</name>
</gene>
<organism evidence="2 3">
    <name type="scientific">Hypericibacter terrae</name>
    <dbReference type="NCBI Taxonomy" id="2602015"/>
    <lineage>
        <taxon>Bacteria</taxon>
        <taxon>Pseudomonadati</taxon>
        <taxon>Pseudomonadota</taxon>
        <taxon>Alphaproteobacteria</taxon>
        <taxon>Rhodospirillales</taxon>
        <taxon>Dongiaceae</taxon>
        <taxon>Hypericibacter</taxon>
    </lineage>
</organism>
<dbReference type="SUPFAM" id="SSF52833">
    <property type="entry name" value="Thioredoxin-like"/>
    <property type="match status" value="1"/>
</dbReference>
<keyword evidence="3" id="KW-1185">Reference proteome</keyword>
<dbReference type="EMBL" id="CP042906">
    <property type="protein sequence ID" value="QEX19891.1"/>
    <property type="molecule type" value="Genomic_DNA"/>
</dbReference>
<protein>
    <submittedName>
        <fullName evidence="2">Thioredoxin domain-containing protein</fullName>
    </submittedName>
</protein>
<dbReference type="Pfam" id="PF03190">
    <property type="entry name" value="Thioredox_DsbH"/>
    <property type="match status" value="1"/>
</dbReference>
<dbReference type="GO" id="GO:0005975">
    <property type="term" value="P:carbohydrate metabolic process"/>
    <property type="evidence" value="ECO:0007669"/>
    <property type="project" value="InterPro"/>
</dbReference>
<dbReference type="InterPro" id="IPR004879">
    <property type="entry name" value="Ssp411-like_TRX"/>
</dbReference>
<dbReference type="Gene3D" id="1.50.10.10">
    <property type="match status" value="1"/>
</dbReference>
<sequence length="694" mass="76472">MPPAAAGGPDDPALLERLGSNRLGLSTSPYLHQHQANPVHWQTWDPETLAAAQALDRPILLSIGYAACHWCHVMAHESFENPAIADLMNERFVNIKVDREERPDVDQIYQAALSLLGQQGGWPLTMFLTPQGEPFWGGTYFPPAERWGRPGFPDVLKSISDIYRTERGKVASNVTAIKNALRSMAEPRPGGAISMELTDRIAQHLLQQVDREHGGIGGAPKFPQEPTFELLWRGWQRNSDSEMREAVLLTLTRMAQGGIYDHLGGGFARYSVDAEWLVPHFEKMLYDNAQLVEQYTLIWQETRSALYEARIRETIGWALREMRAEAGPSGHRGFASSLDADSEHEEGKFYVWTESEIDAALGKDATLFKRIYDVHPDGNWEQKTILNRTAHPDLMDEFSEGALLKSRAKLLALRGARVRPGFDDKALADWNGLMIAALVFAAQALDQPDWLGVAREAFAFVTQDMTKDGRLRHSYRAGRLQHPATLDDYANNARAALRLHEATGDPSYIAQIEAWLEILDRHYWEKTGGGYFFAADDTTDLVQRPRNAHDNAVPSGNGTMVAVLAKLHYLTGKPAYRDRAEAVVGAFAGEIERNFFPLATLLNANDLLQNAVQVVLVGDANAPAMQAMRRAVHGVSLPNLVLQSVAAGTALPAGHPAAGKSAPAGQVAAFVCRGQTCSLPFTDPERLQAALALG</sequence>
<accession>A0A5J6MRQ7</accession>
<dbReference type="SUPFAM" id="SSF48208">
    <property type="entry name" value="Six-hairpin glycosidases"/>
    <property type="match status" value="1"/>
</dbReference>
<dbReference type="PANTHER" id="PTHR42899">
    <property type="entry name" value="SPERMATOGENESIS-ASSOCIATED PROTEIN 20"/>
    <property type="match status" value="1"/>
</dbReference>
<evidence type="ECO:0000313" key="2">
    <source>
        <dbReference type="EMBL" id="QEX19891.1"/>
    </source>
</evidence>
<dbReference type="AlphaFoldDB" id="A0A5J6MRQ7"/>
<dbReference type="InterPro" id="IPR036249">
    <property type="entry name" value="Thioredoxin-like_sf"/>
</dbReference>
<dbReference type="PANTHER" id="PTHR42899:SF1">
    <property type="entry name" value="SPERMATOGENESIS-ASSOCIATED PROTEIN 20"/>
    <property type="match status" value="1"/>
</dbReference>